<accession>A0AAN9MV14</accession>
<dbReference type="Proteomes" id="UP001367508">
    <property type="component" value="Unassembled WGS sequence"/>
</dbReference>
<reference evidence="1 2" key="1">
    <citation type="submission" date="2024-01" db="EMBL/GenBank/DDBJ databases">
        <title>The genomes of 5 underutilized Papilionoideae crops provide insights into root nodulation and disease resistanc.</title>
        <authorList>
            <person name="Jiang F."/>
        </authorList>
    </citation>
    <scope>NUCLEOTIDE SEQUENCE [LARGE SCALE GENOMIC DNA]</scope>
    <source>
        <strain evidence="1">LVBAO_FW01</strain>
        <tissue evidence="1">Leaves</tissue>
    </source>
</reference>
<proteinExistence type="predicted"/>
<sequence length="81" mass="8964">MSTTNLQHQWPILHLKLGPNSIASQPHKSGPLPQGPSELNRIFHNTSISISLSLSLSSEICILCYISLSVLSFRFFCSLIL</sequence>
<comment type="caution">
    <text evidence="1">The sequence shown here is derived from an EMBL/GenBank/DDBJ whole genome shotgun (WGS) entry which is preliminary data.</text>
</comment>
<evidence type="ECO:0000313" key="1">
    <source>
        <dbReference type="EMBL" id="KAK7358103.1"/>
    </source>
</evidence>
<evidence type="ECO:0000313" key="2">
    <source>
        <dbReference type="Proteomes" id="UP001367508"/>
    </source>
</evidence>
<keyword evidence="2" id="KW-1185">Reference proteome</keyword>
<dbReference type="EMBL" id="JAYMYQ010000001">
    <property type="protein sequence ID" value="KAK7358103.1"/>
    <property type="molecule type" value="Genomic_DNA"/>
</dbReference>
<gene>
    <name evidence="1" type="ORF">VNO77_00024</name>
</gene>
<organism evidence="1 2">
    <name type="scientific">Canavalia gladiata</name>
    <name type="common">Sword bean</name>
    <name type="synonym">Dolichos gladiatus</name>
    <dbReference type="NCBI Taxonomy" id="3824"/>
    <lineage>
        <taxon>Eukaryota</taxon>
        <taxon>Viridiplantae</taxon>
        <taxon>Streptophyta</taxon>
        <taxon>Embryophyta</taxon>
        <taxon>Tracheophyta</taxon>
        <taxon>Spermatophyta</taxon>
        <taxon>Magnoliopsida</taxon>
        <taxon>eudicotyledons</taxon>
        <taxon>Gunneridae</taxon>
        <taxon>Pentapetalae</taxon>
        <taxon>rosids</taxon>
        <taxon>fabids</taxon>
        <taxon>Fabales</taxon>
        <taxon>Fabaceae</taxon>
        <taxon>Papilionoideae</taxon>
        <taxon>50 kb inversion clade</taxon>
        <taxon>NPAAA clade</taxon>
        <taxon>indigoferoid/millettioid clade</taxon>
        <taxon>Phaseoleae</taxon>
        <taxon>Canavalia</taxon>
    </lineage>
</organism>
<protein>
    <submittedName>
        <fullName evidence="1">Uncharacterized protein</fullName>
    </submittedName>
</protein>
<dbReference type="AlphaFoldDB" id="A0AAN9MV14"/>
<name>A0AAN9MV14_CANGL</name>